<dbReference type="GO" id="GO:0005030">
    <property type="term" value="F:neurotrophin receptor activity"/>
    <property type="evidence" value="ECO:0007669"/>
    <property type="project" value="TreeGrafter"/>
</dbReference>
<feature type="domain" description="Protein kinase" evidence="1">
    <location>
        <begin position="1"/>
        <end position="102"/>
    </location>
</feature>
<dbReference type="EMBL" id="QDEB01029332">
    <property type="protein sequence ID" value="RZC40062.1"/>
    <property type="molecule type" value="Genomic_DNA"/>
</dbReference>
<evidence type="ECO:0000313" key="3">
    <source>
        <dbReference type="Proteomes" id="UP000292052"/>
    </source>
</evidence>
<dbReference type="Gene3D" id="1.10.510.10">
    <property type="entry name" value="Transferase(Phosphotransferase) domain 1"/>
    <property type="match status" value="1"/>
</dbReference>
<gene>
    <name evidence="2" type="ORF">BDFB_002488</name>
</gene>
<dbReference type="SMART" id="SM00219">
    <property type="entry name" value="TyrKc"/>
    <property type="match status" value="1"/>
</dbReference>
<dbReference type="Proteomes" id="UP000292052">
    <property type="component" value="Unassembled WGS sequence"/>
</dbReference>
<dbReference type="GO" id="GO:0030424">
    <property type="term" value="C:axon"/>
    <property type="evidence" value="ECO:0007669"/>
    <property type="project" value="TreeGrafter"/>
</dbReference>
<dbReference type="InterPro" id="IPR008266">
    <property type="entry name" value="Tyr_kinase_AS"/>
</dbReference>
<dbReference type="InterPro" id="IPR000719">
    <property type="entry name" value="Prot_kinase_dom"/>
</dbReference>
<keyword evidence="2" id="KW-0418">Kinase</keyword>
<dbReference type="GO" id="GO:0005524">
    <property type="term" value="F:ATP binding"/>
    <property type="evidence" value="ECO:0007669"/>
    <property type="project" value="InterPro"/>
</dbReference>
<dbReference type="Pfam" id="PF07714">
    <property type="entry name" value="PK_Tyr_Ser-Thr"/>
    <property type="match status" value="1"/>
</dbReference>
<keyword evidence="3" id="KW-1185">Reference proteome</keyword>
<dbReference type="GO" id="GO:0005886">
    <property type="term" value="C:plasma membrane"/>
    <property type="evidence" value="ECO:0007669"/>
    <property type="project" value="TreeGrafter"/>
</dbReference>
<dbReference type="GO" id="GO:0007169">
    <property type="term" value="P:cell surface receptor protein tyrosine kinase signaling pathway"/>
    <property type="evidence" value="ECO:0007669"/>
    <property type="project" value="TreeGrafter"/>
</dbReference>
<dbReference type="GO" id="GO:0043121">
    <property type="term" value="F:neurotrophin binding"/>
    <property type="evidence" value="ECO:0007669"/>
    <property type="project" value="TreeGrafter"/>
</dbReference>
<dbReference type="AlphaFoldDB" id="A0A482W4I3"/>
<organism evidence="2 3">
    <name type="scientific">Asbolus verrucosus</name>
    <name type="common">Desert ironclad beetle</name>
    <dbReference type="NCBI Taxonomy" id="1661398"/>
    <lineage>
        <taxon>Eukaryota</taxon>
        <taxon>Metazoa</taxon>
        <taxon>Ecdysozoa</taxon>
        <taxon>Arthropoda</taxon>
        <taxon>Hexapoda</taxon>
        <taxon>Insecta</taxon>
        <taxon>Pterygota</taxon>
        <taxon>Neoptera</taxon>
        <taxon>Endopterygota</taxon>
        <taxon>Coleoptera</taxon>
        <taxon>Polyphaga</taxon>
        <taxon>Cucujiformia</taxon>
        <taxon>Tenebrionidae</taxon>
        <taxon>Pimeliinae</taxon>
        <taxon>Asbolus</taxon>
    </lineage>
</organism>
<dbReference type="GO" id="GO:0051897">
    <property type="term" value="P:positive regulation of phosphatidylinositol 3-kinase/protein kinase B signal transduction"/>
    <property type="evidence" value="ECO:0007669"/>
    <property type="project" value="TreeGrafter"/>
</dbReference>
<dbReference type="InterPro" id="IPR001245">
    <property type="entry name" value="Ser-Thr/Tyr_kinase_cat_dom"/>
</dbReference>
<dbReference type="STRING" id="1661398.A0A482W4I3"/>
<keyword evidence="2" id="KW-0808">Transferase</keyword>
<dbReference type="PRINTS" id="PR00109">
    <property type="entry name" value="TYRKINASE"/>
</dbReference>
<dbReference type="SUPFAM" id="SSF56112">
    <property type="entry name" value="Protein kinase-like (PK-like)"/>
    <property type="match status" value="1"/>
</dbReference>
<dbReference type="InterPro" id="IPR020635">
    <property type="entry name" value="Tyr_kinase_cat_dom"/>
</dbReference>
<dbReference type="GO" id="GO:0043235">
    <property type="term" value="C:receptor complex"/>
    <property type="evidence" value="ECO:0007669"/>
    <property type="project" value="TreeGrafter"/>
</dbReference>
<protein>
    <submittedName>
        <fullName evidence="2">Pkinase Tyr domain containing protein</fullName>
    </submittedName>
</protein>
<proteinExistence type="predicted"/>
<sequence>MVFEYMPHGDLAELLRAQKKASYEDEVPQLQQKDLLSIALQIASGMKYLAAQRFVHRDLACRNCLVAEGPVVKIADFGMSRDVYTCDYYKVRKLPRDEAIVN</sequence>
<dbReference type="FunFam" id="1.10.510.10:FF:000667">
    <property type="entry name" value="Tyrosine-protein kinase receptor"/>
    <property type="match status" value="1"/>
</dbReference>
<dbReference type="InterPro" id="IPR050122">
    <property type="entry name" value="RTK"/>
</dbReference>
<dbReference type="GO" id="GO:0004714">
    <property type="term" value="F:transmembrane receptor protein tyrosine kinase activity"/>
    <property type="evidence" value="ECO:0007669"/>
    <property type="project" value="TreeGrafter"/>
</dbReference>
<dbReference type="GO" id="GO:0010976">
    <property type="term" value="P:positive regulation of neuron projection development"/>
    <property type="evidence" value="ECO:0007669"/>
    <property type="project" value="TreeGrafter"/>
</dbReference>
<reference evidence="2 3" key="1">
    <citation type="submission" date="2017-03" db="EMBL/GenBank/DDBJ databases">
        <title>Genome of the blue death feigning beetle - Asbolus verrucosus.</title>
        <authorList>
            <person name="Rider S.D."/>
        </authorList>
    </citation>
    <scope>NUCLEOTIDE SEQUENCE [LARGE SCALE GENOMIC DNA]</scope>
    <source>
        <strain evidence="2">Butters</strain>
        <tissue evidence="2">Head and leg muscle</tissue>
    </source>
</reference>
<dbReference type="PROSITE" id="PS00109">
    <property type="entry name" value="PROTEIN_KINASE_TYR"/>
    <property type="match status" value="1"/>
</dbReference>
<dbReference type="PROSITE" id="PS50011">
    <property type="entry name" value="PROTEIN_KINASE_DOM"/>
    <property type="match status" value="1"/>
</dbReference>
<dbReference type="PANTHER" id="PTHR24416">
    <property type="entry name" value="TYROSINE-PROTEIN KINASE RECEPTOR"/>
    <property type="match status" value="1"/>
</dbReference>
<evidence type="ECO:0000313" key="2">
    <source>
        <dbReference type="EMBL" id="RZC40062.1"/>
    </source>
</evidence>
<comment type="caution">
    <text evidence="2">The sequence shown here is derived from an EMBL/GenBank/DDBJ whole genome shotgun (WGS) entry which is preliminary data.</text>
</comment>
<dbReference type="InterPro" id="IPR011009">
    <property type="entry name" value="Kinase-like_dom_sf"/>
</dbReference>
<dbReference type="OrthoDB" id="2431000at2759"/>
<name>A0A482W4I3_ASBVE</name>
<evidence type="ECO:0000259" key="1">
    <source>
        <dbReference type="PROSITE" id="PS50011"/>
    </source>
</evidence>
<dbReference type="GO" id="GO:1990090">
    <property type="term" value="P:cellular response to nerve growth factor stimulus"/>
    <property type="evidence" value="ECO:0007669"/>
    <property type="project" value="TreeGrafter"/>
</dbReference>
<accession>A0A482W4I3</accession>
<dbReference type="PANTHER" id="PTHR24416:SF619">
    <property type="entry name" value="TYROSINE-PROTEIN KINASE TRANSMEMBRANE RECEPTOR ROR-LIKE PROTEIN"/>
    <property type="match status" value="1"/>
</dbReference>